<dbReference type="PANTHER" id="PTHR42996">
    <property type="entry name" value="PHOSPHATE-BINDING PROTEIN PSTS"/>
    <property type="match status" value="1"/>
</dbReference>
<dbReference type="InterPro" id="IPR005673">
    <property type="entry name" value="ABC_phos-bd_PstS"/>
</dbReference>
<evidence type="ECO:0000313" key="11">
    <source>
        <dbReference type="Proteomes" id="UP000292423"/>
    </source>
</evidence>
<dbReference type="CDD" id="cd13565">
    <property type="entry name" value="PBP2_PstS"/>
    <property type="match status" value="1"/>
</dbReference>
<keyword evidence="5 7" id="KW-0813">Transport</keyword>
<dbReference type="AlphaFoldDB" id="A0A4Q7Z615"/>
<dbReference type="PANTHER" id="PTHR42996:SF1">
    <property type="entry name" value="PHOSPHATE-BINDING PROTEIN PSTS"/>
    <property type="match status" value="1"/>
</dbReference>
<reference evidence="10 11" key="1">
    <citation type="submission" date="2019-02" db="EMBL/GenBank/DDBJ databases">
        <title>Genomic Encyclopedia of Type Strains, Phase IV (KMG-IV): sequencing the most valuable type-strain genomes for metagenomic binning, comparative biology and taxonomic classification.</title>
        <authorList>
            <person name="Goeker M."/>
        </authorList>
    </citation>
    <scope>NUCLEOTIDE SEQUENCE [LARGE SCALE GENOMIC DNA]</scope>
    <source>
        <strain evidence="10 11">DSM 105135</strain>
    </source>
</reference>
<dbReference type="InterPro" id="IPR024370">
    <property type="entry name" value="PBP_domain"/>
</dbReference>
<dbReference type="InterPro" id="IPR050962">
    <property type="entry name" value="Phosphate-bind_PstS"/>
</dbReference>
<dbReference type="GO" id="GO:0035435">
    <property type="term" value="P:phosphate ion transmembrane transport"/>
    <property type="evidence" value="ECO:0007669"/>
    <property type="project" value="InterPro"/>
</dbReference>
<evidence type="ECO:0000259" key="9">
    <source>
        <dbReference type="Pfam" id="PF12849"/>
    </source>
</evidence>
<evidence type="ECO:0000256" key="1">
    <source>
        <dbReference type="ARBA" id="ARBA00002841"/>
    </source>
</evidence>
<keyword evidence="6 7" id="KW-0592">Phosphate transport</keyword>
<gene>
    <name evidence="10" type="ORF">EV700_1921</name>
</gene>
<dbReference type="NCBIfam" id="NF008171">
    <property type="entry name" value="PRK10918.1"/>
    <property type="match status" value="1"/>
</dbReference>
<proteinExistence type="inferred from homology"/>
<protein>
    <recommendedName>
        <fullName evidence="4 7">Phosphate-binding protein PstS</fullName>
    </recommendedName>
</protein>
<comment type="function">
    <text evidence="1 7">Part of the ABC transporter complex PstSACB involved in phosphate import.</text>
</comment>
<dbReference type="EMBL" id="SHKX01000012">
    <property type="protein sequence ID" value="RZU45109.1"/>
    <property type="molecule type" value="Genomic_DNA"/>
</dbReference>
<dbReference type="OrthoDB" id="9801510at2"/>
<sequence>MRNLFLNSAALMSAIACSAVHADITGAGSTFAYPIFAKWADSYKKENGVGLNYQAIGSGGGIKQITEKTVDFGASDMPLTKEDLEAKGLTQFPAIMGGVVPVVNLSGIGPGQMRMTGPVLADIYLGKIKQWNDPAIAALNPTLKLPEQNIVVVRRADGSGTTFIFTNYLSKVSEEWKSKVGSSTAVSWPEGVAGKANAGVASYVQRIDGAIGYVEYAYAKTAKMAYTQMQNKAGAYVLPDDKTFQAAAAYADWAHAPAFYEVLTNEPGATSWPITGATFVLLQKKAEKGANTQQVMKFFDWSFRKGGAQAAQLDYVPMPENVVKLIETSWKTEVHDLAGAPVWK</sequence>
<feature type="chain" id="PRO_5020871915" description="Phosphate-binding protein PstS" evidence="8">
    <location>
        <begin position="23"/>
        <end position="344"/>
    </location>
</feature>
<dbReference type="PROSITE" id="PS51257">
    <property type="entry name" value="PROKAR_LIPOPROTEIN"/>
    <property type="match status" value="1"/>
</dbReference>
<comment type="subunit">
    <text evidence="3 7">The complex is composed of two ATP-binding proteins (PstB), two transmembrane proteins (PstC and PstA) and a solute-binding protein (PstS).</text>
</comment>
<dbReference type="Gene3D" id="3.40.190.10">
    <property type="entry name" value="Periplasmic binding protein-like II"/>
    <property type="match status" value="2"/>
</dbReference>
<evidence type="ECO:0000313" key="10">
    <source>
        <dbReference type="EMBL" id="RZU45109.1"/>
    </source>
</evidence>
<evidence type="ECO:0000256" key="3">
    <source>
        <dbReference type="ARBA" id="ARBA00011529"/>
    </source>
</evidence>
<dbReference type="SUPFAM" id="SSF53850">
    <property type="entry name" value="Periplasmic binding protein-like II"/>
    <property type="match status" value="1"/>
</dbReference>
<feature type="signal peptide" evidence="8">
    <location>
        <begin position="1"/>
        <end position="22"/>
    </location>
</feature>
<dbReference type="RefSeq" id="WP_130413133.1">
    <property type="nucleotide sequence ID" value="NZ_SHKX01000012.1"/>
</dbReference>
<dbReference type="Pfam" id="PF12849">
    <property type="entry name" value="PBP_like_2"/>
    <property type="match status" value="1"/>
</dbReference>
<comment type="caution">
    <text evidence="10">The sequence shown here is derived from an EMBL/GenBank/DDBJ whole genome shotgun (WGS) entry which is preliminary data.</text>
</comment>
<evidence type="ECO:0000256" key="2">
    <source>
        <dbReference type="ARBA" id="ARBA00008725"/>
    </source>
</evidence>
<accession>A0A4Q7Z615</accession>
<feature type="domain" description="PBP" evidence="9">
    <location>
        <begin position="22"/>
        <end position="303"/>
    </location>
</feature>
<dbReference type="GO" id="GO:0042301">
    <property type="term" value="F:phosphate ion binding"/>
    <property type="evidence" value="ECO:0007669"/>
    <property type="project" value="InterPro"/>
</dbReference>
<evidence type="ECO:0000256" key="4">
    <source>
        <dbReference type="ARBA" id="ARBA00021889"/>
    </source>
</evidence>
<dbReference type="NCBIfam" id="TIGR00975">
    <property type="entry name" value="3a0107s03"/>
    <property type="match status" value="1"/>
</dbReference>
<dbReference type="PIRSF" id="PIRSF002756">
    <property type="entry name" value="PstS"/>
    <property type="match status" value="1"/>
</dbReference>
<keyword evidence="8" id="KW-0732">Signal</keyword>
<evidence type="ECO:0000256" key="7">
    <source>
        <dbReference type="PIRNR" id="PIRNR002756"/>
    </source>
</evidence>
<evidence type="ECO:0000256" key="6">
    <source>
        <dbReference type="ARBA" id="ARBA00022592"/>
    </source>
</evidence>
<comment type="similarity">
    <text evidence="2 7">Belongs to the PstS family.</text>
</comment>
<dbReference type="GO" id="GO:0043190">
    <property type="term" value="C:ATP-binding cassette (ABC) transporter complex"/>
    <property type="evidence" value="ECO:0007669"/>
    <property type="project" value="InterPro"/>
</dbReference>
<dbReference type="Proteomes" id="UP000292423">
    <property type="component" value="Unassembled WGS sequence"/>
</dbReference>
<keyword evidence="11" id="KW-1185">Reference proteome</keyword>
<name>A0A4Q7Z615_9GAMM</name>
<evidence type="ECO:0000256" key="5">
    <source>
        <dbReference type="ARBA" id="ARBA00022448"/>
    </source>
</evidence>
<evidence type="ECO:0000256" key="8">
    <source>
        <dbReference type="SAM" id="SignalP"/>
    </source>
</evidence>
<organism evidence="10 11">
    <name type="scientific">Fluviicoccus keumensis</name>
    <dbReference type="NCBI Taxonomy" id="1435465"/>
    <lineage>
        <taxon>Bacteria</taxon>
        <taxon>Pseudomonadati</taxon>
        <taxon>Pseudomonadota</taxon>
        <taxon>Gammaproteobacteria</taxon>
        <taxon>Moraxellales</taxon>
        <taxon>Moraxellaceae</taxon>
        <taxon>Fluviicoccus</taxon>
    </lineage>
</organism>